<keyword evidence="11" id="KW-1185">Reference proteome</keyword>
<dbReference type="InterPro" id="IPR033954">
    <property type="entry name" value="DiS-bond_Isoase_DsbC/G"/>
</dbReference>
<sequence length="251" mass="26967">MDRQRRDGLKHISVWAGLVAAGPVWAQAPGPRSAAALSAIVEALTGAKVEAIQAGPLPGLHEVIVRGKVLYIDDSGEHLIQGQIVEIAQRRSLTAEREAAYLRATTPVLSLKDLNLADAITYVRGKPSEGRVLVTFEDPRCGFCRQLHTLLDGMRDLTVHTFPVSFLGPESRALNERIWCSGSRVQSWNEAMAGKPVAGAAACEFGALDRNMALAERFRVRGTPTIFTATGRRFDGVVGLDAIESALASVG</sequence>
<dbReference type="InterPro" id="IPR009094">
    <property type="entry name" value="DiS-bond_isomerase_DsbC/G_N_sf"/>
</dbReference>
<dbReference type="Pfam" id="PF10411">
    <property type="entry name" value="DsbC_N"/>
    <property type="match status" value="1"/>
</dbReference>
<evidence type="ECO:0000256" key="1">
    <source>
        <dbReference type="ARBA" id="ARBA00004418"/>
    </source>
</evidence>
<dbReference type="KEGG" id="hcz:G9Q37_00600"/>
<dbReference type="InterPro" id="IPR018950">
    <property type="entry name" value="DiS-bond_isomerase_DsbC/G_N"/>
</dbReference>
<evidence type="ECO:0000259" key="9">
    <source>
        <dbReference type="Pfam" id="PF13098"/>
    </source>
</evidence>
<protein>
    <recommendedName>
        <fullName evidence="7">Thiol:disulfide interchange protein</fullName>
    </recommendedName>
</protein>
<dbReference type="InterPro" id="IPR036249">
    <property type="entry name" value="Thioredoxin-like_sf"/>
</dbReference>
<dbReference type="InterPro" id="IPR012336">
    <property type="entry name" value="Thioredoxin-like_fold"/>
</dbReference>
<dbReference type="SUPFAM" id="SSF52833">
    <property type="entry name" value="Thioredoxin-like"/>
    <property type="match status" value="1"/>
</dbReference>
<dbReference type="RefSeq" id="WP_166223045.1">
    <property type="nucleotide sequence ID" value="NZ_CP049989.1"/>
</dbReference>
<comment type="function">
    <text evidence="7">Required for disulfide bond formation in some periplasmic proteins. Acts by transferring its disulfide bond to other proteins and is reduced in the process.</text>
</comment>
<evidence type="ECO:0000313" key="11">
    <source>
        <dbReference type="Proteomes" id="UP000503162"/>
    </source>
</evidence>
<dbReference type="SUPFAM" id="SSF54423">
    <property type="entry name" value="DsbC/DsbG N-terminal domain-like"/>
    <property type="match status" value="1"/>
</dbReference>
<evidence type="ECO:0000256" key="6">
    <source>
        <dbReference type="ARBA" id="ARBA00023284"/>
    </source>
</evidence>
<feature type="domain" description="Disulphide bond isomerase DsbC/G N-terminal" evidence="8">
    <location>
        <begin position="31"/>
        <end position="95"/>
    </location>
</feature>
<dbReference type="Pfam" id="PF13098">
    <property type="entry name" value="Thioredoxin_2"/>
    <property type="match status" value="1"/>
</dbReference>
<dbReference type="GO" id="GO:0042597">
    <property type="term" value="C:periplasmic space"/>
    <property type="evidence" value="ECO:0007669"/>
    <property type="project" value="UniProtKB-SubCell"/>
</dbReference>
<comment type="similarity">
    <text evidence="2 7">Belongs to the thioredoxin family. DsbC subfamily.</text>
</comment>
<dbReference type="Gene3D" id="3.40.30.10">
    <property type="entry name" value="Glutaredoxin"/>
    <property type="match status" value="1"/>
</dbReference>
<keyword evidence="6 7" id="KW-0676">Redox-active center</keyword>
<name>A0A6G8IC20_9BURK</name>
<dbReference type="AlphaFoldDB" id="A0A6G8IC20"/>
<evidence type="ECO:0000256" key="2">
    <source>
        <dbReference type="ARBA" id="ARBA00009813"/>
    </source>
</evidence>
<keyword evidence="5" id="KW-1015">Disulfide bond</keyword>
<evidence type="ECO:0000256" key="4">
    <source>
        <dbReference type="ARBA" id="ARBA00022764"/>
    </source>
</evidence>
<dbReference type="CDD" id="cd03020">
    <property type="entry name" value="DsbA_DsbC_DsbG"/>
    <property type="match status" value="1"/>
</dbReference>
<accession>A0A6G8IC20</accession>
<evidence type="ECO:0000256" key="5">
    <source>
        <dbReference type="ARBA" id="ARBA00023157"/>
    </source>
</evidence>
<dbReference type="PANTHER" id="PTHR35272:SF3">
    <property type="entry name" value="THIOL:DISULFIDE INTERCHANGE PROTEIN DSBC"/>
    <property type="match status" value="1"/>
</dbReference>
<dbReference type="Gene3D" id="3.10.450.70">
    <property type="entry name" value="Disulphide bond isomerase, DsbC/G, N-terminal"/>
    <property type="match status" value="1"/>
</dbReference>
<evidence type="ECO:0000313" key="10">
    <source>
        <dbReference type="EMBL" id="QIM50734.1"/>
    </source>
</evidence>
<dbReference type="PANTHER" id="PTHR35272">
    <property type="entry name" value="THIOL:DISULFIDE INTERCHANGE PROTEIN DSBC-RELATED"/>
    <property type="match status" value="1"/>
</dbReference>
<evidence type="ECO:0000259" key="8">
    <source>
        <dbReference type="Pfam" id="PF10411"/>
    </source>
</evidence>
<organism evidence="10 11">
    <name type="scientific">Hydrogenophaga crocea</name>
    <dbReference type="NCBI Taxonomy" id="2716225"/>
    <lineage>
        <taxon>Bacteria</taxon>
        <taxon>Pseudomonadati</taxon>
        <taxon>Pseudomonadota</taxon>
        <taxon>Betaproteobacteria</taxon>
        <taxon>Burkholderiales</taxon>
        <taxon>Comamonadaceae</taxon>
        <taxon>Hydrogenophaga</taxon>
    </lineage>
</organism>
<keyword evidence="4 7" id="KW-0574">Periplasm</keyword>
<gene>
    <name evidence="10" type="ORF">G9Q37_00600</name>
</gene>
<keyword evidence="3 7" id="KW-0732">Signal</keyword>
<dbReference type="EMBL" id="CP049989">
    <property type="protein sequence ID" value="QIM50734.1"/>
    <property type="molecule type" value="Genomic_DNA"/>
</dbReference>
<feature type="domain" description="Thioredoxin-like fold" evidence="9">
    <location>
        <begin position="128"/>
        <end position="240"/>
    </location>
</feature>
<dbReference type="Proteomes" id="UP000503162">
    <property type="component" value="Chromosome"/>
</dbReference>
<comment type="subcellular location">
    <subcellularLocation>
        <location evidence="1 7">Periplasm</location>
    </subcellularLocation>
</comment>
<dbReference type="InterPro" id="IPR051470">
    <property type="entry name" value="Thiol:disulfide_interchange"/>
</dbReference>
<evidence type="ECO:0000256" key="3">
    <source>
        <dbReference type="ARBA" id="ARBA00022729"/>
    </source>
</evidence>
<evidence type="ECO:0000256" key="7">
    <source>
        <dbReference type="RuleBase" id="RU364038"/>
    </source>
</evidence>
<proteinExistence type="inferred from homology"/>
<reference evidence="10 11" key="1">
    <citation type="submission" date="2020-03" db="EMBL/GenBank/DDBJ databases">
        <title>Hydrogenophaga sp. nov. isolated from cyanobacterial mat.</title>
        <authorList>
            <person name="Thorat V."/>
            <person name="Kirdat K."/>
            <person name="Tiwarekar B."/>
            <person name="Costa E.D."/>
            <person name="Yadav A."/>
        </authorList>
    </citation>
    <scope>NUCLEOTIDE SEQUENCE [LARGE SCALE GENOMIC DNA]</scope>
    <source>
        <strain evidence="10 11">BA0156</strain>
    </source>
</reference>